<evidence type="ECO:0000256" key="1">
    <source>
        <dbReference type="SAM" id="Phobius"/>
    </source>
</evidence>
<dbReference type="RefSeq" id="WP_127485840.1">
    <property type="nucleotide sequence ID" value="NZ_CP022572.1"/>
</dbReference>
<gene>
    <name evidence="2" type="ORF">CHR53_07080</name>
</gene>
<name>A0A3T0HV49_9BACI</name>
<protein>
    <submittedName>
        <fullName evidence="2">Uncharacterized protein</fullName>
    </submittedName>
</protein>
<organism evidence="2 3">
    <name type="scientific">Neobacillus mesonae</name>
    <dbReference type="NCBI Taxonomy" id="1193713"/>
    <lineage>
        <taxon>Bacteria</taxon>
        <taxon>Bacillati</taxon>
        <taxon>Bacillota</taxon>
        <taxon>Bacilli</taxon>
        <taxon>Bacillales</taxon>
        <taxon>Bacillaceae</taxon>
        <taxon>Neobacillus</taxon>
    </lineage>
</organism>
<dbReference type="Proteomes" id="UP000282892">
    <property type="component" value="Chromosome"/>
</dbReference>
<proteinExistence type="predicted"/>
<evidence type="ECO:0000313" key="3">
    <source>
        <dbReference type="Proteomes" id="UP000282892"/>
    </source>
</evidence>
<dbReference type="KEGG" id="nmk:CHR53_07080"/>
<evidence type="ECO:0000313" key="2">
    <source>
        <dbReference type="EMBL" id="AZU61034.1"/>
    </source>
</evidence>
<reference evidence="2 3" key="1">
    <citation type="submission" date="2017-07" db="EMBL/GenBank/DDBJ databases">
        <title>The complete genome sequence of Bacillus mesonae strain H20-5, an efficient strain improving plant abiotic stress resistance.</title>
        <authorList>
            <person name="Kim S.Y."/>
            <person name="Song H."/>
            <person name="Sang M.K."/>
            <person name="Weon H.-Y."/>
            <person name="Song J."/>
        </authorList>
    </citation>
    <scope>NUCLEOTIDE SEQUENCE [LARGE SCALE GENOMIC DNA]</scope>
    <source>
        <strain evidence="2 3">H20-5</strain>
    </source>
</reference>
<feature type="transmembrane region" description="Helical" evidence="1">
    <location>
        <begin position="7"/>
        <end position="32"/>
    </location>
</feature>
<dbReference type="EMBL" id="CP022572">
    <property type="protein sequence ID" value="AZU61034.1"/>
    <property type="molecule type" value="Genomic_DNA"/>
</dbReference>
<sequence>MKRFLTFLVGAVAIVAIIAAFWSIVGAVYYIGLPALGINISFGQSIVLATLIALTGLLFRGGNGNPNTKGRD</sequence>
<keyword evidence="3" id="KW-1185">Reference proteome</keyword>
<accession>A0A3T0HV49</accession>
<keyword evidence="1" id="KW-0472">Membrane</keyword>
<feature type="transmembrane region" description="Helical" evidence="1">
    <location>
        <begin position="38"/>
        <end position="59"/>
    </location>
</feature>
<dbReference type="AlphaFoldDB" id="A0A3T0HV49"/>
<keyword evidence="1" id="KW-0812">Transmembrane</keyword>
<keyword evidence="1" id="KW-1133">Transmembrane helix</keyword>